<evidence type="ECO:0000313" key="3">
    <source>
        <dbReference type="Proteomes" id="UP000026962"/>
    </source>
</evidence>
<organism evidence="2">
    <name type="scientific">Oryza punctata</name>
    <name type="common">Red rice</name>
    <dbReference type="NCBI Taxonomy" id="4537"/>
    <lineage>
        <taxon>Eukaryota</taxon>
        <taxon>Viridiplantae</taxon>
        <taxon>Streptophyta</taxon>
        <taxon>Embryophyta</taxon>
        <taxon>Tracheophyta</taxon>
        <taxon>Spermatophyta</taxon>
        <taxon>Magnoliopsida</taxon>
        <taxon>Liliopsida</taxon>
        <taxon>Poales</taxon>
        <taxon>Poaceae</taxon>
        <taxon>BOP clade</taxon>
        <taxon>Oryzoideae</taxon>
        <taxon>Oryzeae</taxon>
        <taxon>Oryzinae</taxon>
        <taxon>Oryza</taxon>
    </lineage>
</organism>
<dbReference type="Gene3D" id="2.40.10.120">
    <property type="match status" value="1"/>
</dbReference>
<dbReference type="SUPFAM" id="SSF50156">
    <property type="entry name" value="PDZ domain-like"/>
    <property type="match status" value="1"/>
</dbReference>
<dbReference type="OMA" id="WHEPPEC"/>
<keyword evidence="3" id="KW-1185">Reference proteome</keyword>
<dbReference type="PANTHER" id="PTHR47389">
    <property type="entry name" value="OS09G0436400 PROTEIN"/>
    <property type="match status" value="1"/>
</dbReference>
<dbReference type="InterPro" id="IPR001478">
    <property type="entry name" value="PDZ"/>
</dbReference>
<protein>
    <recommendedName>
        <fullName evidence="1">PDZ domain-containing protein</fullName>
    </recommendedName>
</protein>
<dbReference type="HOGENOM" id="CLU_012954_2_0_1"/>
<dbReference type="AlphaFoldDB" id="A0A0E0KYT8"/>
<dbReference type="SUPFAM" id="SSF50494">
    <property type="entry name" value="Trypsin-like serine proteases"/>
    <property type="match status" value="1"/>
</dbReference>
<reference evidence="2" key="2">
    <citation type="submission" date="2018-05" db="EMBL/GenBank/DDBJ databases">
        <title>OpunRS2 (Oryza punctata Reference Sequence Version 2).</title>
        <authorList>
            <person name="Zhang J."/>
            <person name="Kudrna D."/>
            <person name="Lee S."/>
            <person name="Talag J."/>
            <person name="Welchert J."/>
            <person name="Wing R.A."/>
        </authorList>
    </citation>
    <scope>NUCLEOTIDE SEQUENCE [LARGE SCALE GENOMIC DNA]</scope>
</reference>
<dbReference type="eggNOG" id="KOG1320">
    <property type="taxonomic scope" value="Eukaryota"/>
</dbReference>
<dbReference type="Gramene" id="OPUNC05G03910.1">
    <property type="protein sequence ID" value="OPUNC05G03910.1"/>
    <property type="gene ID" value="OPUNC05G03910"/>
</dbReference>
<accession>A0A0E0KYT8</accession>
<dbReference type="Proteomes" id="UP000026962">
    <property type="component" value="Chromosome 5"/>
</dbReference>
<dbReference type="PROSITE" id="PS50106">
    <property type="entry name" value="PDZ"/>
    <property type="match status" value="1"/>
</dbReference>
<proteinExistence type="predicted"/>
<evidence type="ECO:0000259" key="1">
    <source>
        <dbReference type="PROSITE" id="PS50106"/>
    </source>
</evidence>
<dbReference type="InterPro" id="IPR036034">
    <property type="entry name" value="PDZ_sf"/>
</dbReference>
<reference evidence="2" key="1">
    <citation type="submission" date="2015-04" db="UniProtKB">
        <authorList>
            <consortium name="EnsemblPlants"/>
        </authorList>
    </citation>
    <scope>IDENTIFICATION</scope>
</reference>
<feature type="domain" description="PDZ" evidence="1">
    <location>
        <begin position="143"/>
        <end position="214"/>
    </location>
</feature>
<dbReference type="EnsemblPlants" id="OPUNC05G03910.1">
    <property type="protein sequence ID" value="OPUNC05G03910.1"/>
    <property type="gene ID" value="OPUNC05G03910"/>
</dbReference>
<evidence type="ECO:0000313" key="2">
    <source>
        <dbReference type="EnsemblPlants" id="OPUNC05G03910.1"/>
    </source>
</evidence>
<dbReference type="Gene3D" id="2.30.42.10">
    <property type="match status" value="1"/>
</dbReference>
<dbReference type="InterPro" id="IPR009003">
    <property type="entry name" value="Peptidase_S1_PA"/>
</dbReference>
<dbReference type="Pfam" id="PF13365">
    <property type="entry name" value="Trypsin_2"/>
    <property type="match status" value="1"/>
</dbReference>
<dbReference type="PANTHER" id="PTHR47389:SF8">
    <property type="entry name" value="EXPRESSED PROTEIN"/>
    <property type="match status" value="1"/>
</dbReference>
<dbReference type="STRING" id="4537.A0A0E0KYT8"/>
<sequence>MDAPGSAYQPQMLLVHLPNKTVVEGRLLFFNAHYRIALLEVFSDSPLQPANLGSSTKFGEKVFALARDDESSLSVRRGTVLWHEPPECLKYMYCLSLSCEVARGGTGGPVIDQHGDVVGMAFRCLPNPDILPVSILRTCIRMWTEFSRIARPDLGIELRAFELLDVSHQEEIELEHNVTDGFIVSVVYDGSTAARLGISQGDMIVSYNGRSDFILHKFEDFLLSIGWGLLASVGSSWNVDLELEVYNPVKRTTRSITYPLEFSDASERNSNTSIVRNKLTNLWNFRSFYFHEVLWEKRFRQAK</sequence>
<name>A0A0E0KYT8_ORYPU</name>